<feature type="non-terminal residue" evidence="2">
    <location>
        <position position="126"/>
    </location>
</feature>
<keyword evidence="3" id="KW-1185">Reference proteome</keyword>
<feature type="compositionally biased region" description="Polar residues" evidence="1">
    <location>
        <begin position="1"/>
        <end position="10"/>
    </location>
</feature>
<proteinExistence type="predicted"/>
<feature type="compositionally biased region" description="Low complexity" evidence="1">
    <location>
        <begin position="74"/>
        <end position="88"/>
    </location>
</feature>
<evidence type="ECO:0008006" key="4">
    <source>
        <dbReference type="Google" id="ProtNLM"/>
    </source>
</evidence>
<feature type="non-terminal residue" evidence="2">
    <location>
        <position position="1"/>
    </location>
</feature>
<comment type="caution">
    <text evidence="2">The sequence shown here is derived from an EMBL/GenBank/DDBJ whole genome shotgun (WGS) entry which is preliminary data.</text>
</comment>
<evidence type="ECO:0000313" key="3">
    <source>
        <dbReference type="Proteomes" id="UP000315522"/>
    </source>
</evidence>
<dbReference type="EMBL" id="QGML01006476">
    <property type="protein sequence ID" value="TVY85699.1"/>
    <property type="molecule type" value="Genomic_DNA"/>
</dbReference>
<gene>
    <name evidence="2" type="ORF">LAWI1_G009032</name>
</gene>
<dbReference type="AlphaFoldDB" id="A0A559LYB3"/>
<evidence type="ECO:0000256" key="1">
    <source>
        <dbReference type="SAM" id="MobiDB-lite"/>
    </source>
</evidence>
<organism evidence="2 3">
    <name type="scientific">Lachnellula willkommii</name>
    <dbReference type="NCBI Taxonomy" id="215461"/>
    <lineage>
        <taxon>Eukaryota</taxon>
        <taxon>Fungi</taxon>
        <taxon>Dikarya</taxon>
        <taxon>Ascomycota</taxon>
        <taxon>Pezizomycotina</taxon>
        <taxon>Leotiomycetes</taxon>
        <taxon>Helotiales</taxon>
        <taxon>Lachnaceae</taxon>
        <taxon>Lachnellula</taxon>
    </lineage>
</organism>
<dbReference type="InterPro" id="IPR046341">
    <property type="entry name" value="SET_dom_sf"/>
</dbReference>
<feature type="region of interest" description="Disordered" evidence="1">
    <location>
        <begin position="1"/>
        <end position="38"/>
    </location>
</feature>
<name>A0A559LYB3_9HELO</name>
<dbReference type="SUPFAM" id="SSF82199">
    <property type="entry name" value="SET domain"/>
    <property type="match status" value="1"/>
</dbReference>
<protein>
    <recommendedName>
        <fullName evidence="4">SET domain-containing protein</fullName>
    </recommendedName>
</protein>
<dbReference type="Proteomes" id="UP000315522">
    <property type="component" value="Unassembled WGS sequence"/>
</dbReference>
<dbReference type="Gene3D" id="2.170.270.10">
    <property type="entry name" value="SET domain"/>
    <property type="match status" value="1"/>
</dbReference>
<sequence length="126" mass="13263">YSKTLSQQALASLKTPPKDSSLIPPSTPKGPSPLVKISPITTSSHPAYGQSGLFAASDLKPGQFILQYLGMMHASPTPNTNTNTNSDSADSEGAHDDDPHAHSDYDLSLDRELGIAIDADKMGNEA</sequence>
<feature type="compositionally biased region" description="Basic and acidic residues" evidence="1">
    <location>
        <begin position="92"/>
        <end position="109"/>
    </location>
</feature>
<evidence type="ECO:0000313" key="2">
    <source>
        <dbReference type="EMBL" id="TVY85699.1"/>
    </source>
</evidence>
<reference evidence="2 3" key="1">
    <citation type="submission" date="2018-05" db="EMBL/GenBank/DDBJ databases">
        <title>Genome sequencing and assembly of the regulated plant pathogen Lachnellula willkommii and related sister species for the development of diagnostic species identification markers.</title>
        <authorList>
            <person name="Giroux E."/>
            <person name="Bilodeau G."/>
        </authorList>
    </citation>
    <scope>NUCLEOTIDE SEQUENCE [LARGE SCALE GENOMIC DNA]</scope>
    <source>
        <strain evidence="2 3">CBS 172.35</strain>
    </source>
</reference>
<feature type="region of interest" description="Disordered" evidence="1">
    <location>
        <begin position="73"/>
        <end position="109"/>
    </location>
</feature>
<accession>A0A559LYB3</accession>